<feature type="compositionally biased region" description="Polar residues" evidence="1">
    <location>
        <begin position="159"/>
        <end position="172"/>
    </location>
</feature>
<evidence type="ECO:0000256" key="1">
    <source>
        <dbReference type="SAM" id="MobiDB-lite"/>
    </source>
</evidence>
<feature type="compositionally biased region" description="Polar residues" evidence="1">
    <location>
        <begin position="68"/>
        <end position="91"/>
    </location>
</feature>
<protein>
    <submittedName>
        <fullName evidence="2">Uncharacterized protein</fullName>
    </submittedName>
</protein>
<accession>A0AAV2RZP7</accession>
<dbReference type="EMBL" id="CAXKWB010040455">
    <property type="protein sequence ID" value="CAL4154886.1"/>
    <property type="molecule type" value="Genomic_DNA"/>
</dbReference>
<feature type="region of interest" description="Disordered" evidence="1">
    <location>
        <begin position="53"/>
        <end position="140"/>
    </location>
</feature>
<reference evidence="2 3" key="1">
    <citation type="submission" date="2024-05" db="EMBL/GenBank/DDBJ databases">
        <authorList>
            <person name="Wallberg A."/>
        </authorList>
    </citation>
    <scope>NUCLEOTIDE SEQUENCE [LARGE SCALE GENOMIC DNA]</scope>
</reference>
<feature type="non-terminal residue" evidence="2">
    <location>
        <position position="219"/>
    </location>
</feature>
<feature type="region of interest" description="Disordered" evidence="1">
    <location>
        <begin position="152"/>
        <end position="191"/>
    </location>
</feature>
<dbReference type="Proteomes" id="UP001497623">
    <property type="component" value="Unassembled WGS sequence"/>
</dbReference>
<sequence>MMADVSPSPSSDGDSELHTHLDLPVRKGIDNDHESNRKENVGALSISLCNKHKASRKTENFQKKGKNNETLSVSSNVSQEKYGTITDSLNTDTEDDCSGKQTSIEKNKIRSTHCKGNKTNTRRSRDDNSKNKSNNILSRNKMYSYTKHEEKEYRHAKNSETTIEENVSSESVSGDIDDAGAANRAHDSSLPEYDNEKLSEVVVDSRVIKKFSYLAATLK</sequence>
<feature type="compositionally biased region" description="Low complexity" evidence="1">
    <location>
        <begin position="1"/>
        <end position="12"/>
    </location>
</feature>
<dbReference type="AlphaFoldDB" id="A0AAV2RZP7"/>
<feature type="compositionally biased region" description="Basic residues" evidence="1">
    <location>
        <begin position="109"/>
        <end position="122"/>
    </location>
</feature>
<organism evidence="2 3">
    <name type="scientific">Meganyctiphanes norvegica</name>
    <name type="common">Northern krill</name>
    <name type="synonym">Thysanopoda norvegica</name>
    <dbReference type="NCBI Taxonomy" id="48144"/>
    <lineage>
        <taxon>Eukaryota</taxon>
        <taxon>Metazoa</taxon>
        <taxon>Ecdysozoa</taxon>
        <taxon>Arthropoda</taxon>
        <taxon>Crustacea</taxon>
        <taxon>Multicrustacea</taxon>
        <taxon>Malacostraca</taxon>
        <taxon>Eumalacostraca</taxon>
        <taxon>Eucarida</taxon>
        <taxon>Euphausiacea</taxon>
        <taxon>Euphausiidae</taxon>
        <taxon>Meganyctiphanes</taxon>
    </lineage>
</organism>
<evidence type="ECO:0000313" key="3">
    <source>
        <dbReference type="Proteomes" id="UP001497623"/>
    </source>
</evidence>
<name>A0AAV2RZP7_MEGNR</name>
<gene>
    <name evidence="2" type="ORF">MNOR_LOCUS31416</name>
</gene>
<feature type="compositionally biased region" description="Basic and acidic residues" evidence="1">
    <location>
        <begin position="15"/>
        <end position="40"/>
    </location>
</feature>
<feature type="region of interest" description="Disordered" evidence="1">
    <location>
        <begin position="1"/>
        <end position="40"/>
    </location>
</feature>
<keyword evidence="3" id="KW-1185">Reference proteome</keyword>
<evidence type="ECO:0000313" key="2">
    <source>
        <dbReference type="EMBL" id="CAL4154886.1"/>
    </source>
</evidence>
<feature type="compositionally biased region" description="Low complexity" evidence="1">
    <location>
        <begin position="131"/>
        <end position="140"/>
    </location>
</feature>
<proteinExistence type="predicted"/>
<comment type="caution">
    <text evidence="2">The sequence shown here is derived from an EMBL/GenBank/DDBJ whole genome shotgun (WGS) entry which is preliminary data.</text>
</comment>